<dbReference type="PROSITE" id="PS50216">
    <property type="entry name" value="DHHC"/>
    <property type="match status" value="1"/>
</dbReference>
<evidence type="ECO:0000256" key="1">
    <source>
        <dbReference type="ARBA" id="ARBA00004141"/>
    </source>
</evidence>
<keyword evidence="5 7" id="KW-0472">Membrane</keyword>
<feature type="transmembrane region" description="Helical" evidence="7">
    <location>
        <begin position="134"/>
        <end position="158"/>
    </location>
</feature>
<evidence type="ECO:0000256" key="8">
    <source>
        <dbReference type="SAM" id="MobiDB-lite"/>
    </source>
</evidence>
<dbReference type="PANTHER" id="PTHR22883:SF203">
    <property type="entry name" value="PALMITOYLTRANSFERASE"/>
    <property type="match status" value="1"/>
</dbReference>
<dbReference type="Proteomes" id="UP000005238">
    <property type="component" value="Unassembled WGS sequence"/>
</dbReference>
<dbReference type="STRING" id="164328.H3H110"/>
<comment type="similarity">
    <text evidence="7">Belongs to the DHHC palmitoyltransferase family.</text>
</comment>
<evidence type="ECO:0000259" key="9">
    <source>
        <dbReference type="Pfam" id="PF01529"/>
    </source>
</evidence>
<evidence type="ECO:0000313" key="10">
    <source>
        <dbReference type="EnsemblProtists" id="Phyra83893"/>
    </source>
</evidence>
<feature type="compositionally biased region" description="Low complexity" evidence="8">
    <location>
        <begin position="271"/>
        <end position="280"/>
    </location>
</feature>
<keyword evidence="6 7" id="KW-0012">Acyltransferase</keyword>
<dbReference type="PANTHER" id="PTHR22883">
    <property type="entry name" value="ZINC FINGER DHHC DOMAIN CONTAINING PROTEIN"/>
    <property type="match status" value="1"/>
</dbReference>
<feature type="transmembrane region" description="Helical" evidence="7">
    <location>
        <begin position="202"/>
        <end position="224"/>
    </location>
</feature>
<accession>H3H110</accession>
<dbReference type="GO" id="GO:0006612">
    <property type="term" value="P:protein targeting to membrane"/>
    <property type="evidence" value="ECO:0000318"/>
    <property type="project" value="GO_Central"/>
</dbReference>
<dbReference type="OMA" id="PRMMIWI"/>
<name>H3H110_PHYRM</name>
<dbReference type="GO" id="GO:0019706">
    <property type="term" value="F:protein-cysteine S-palmitoyltransferase activity"/>
    <property type="evidence" value="ECO:0000318"/>
    <property type="project" value="GO_Central"/>
</dbReference>
<dbReference type="Pfam" id="PF01529">
    <property type="entry name" value="DHHC"/>
    <property type="match status" value="1"/>
</dbReference>
<keyword evidence="2 7" id="KW-0808">Transferase</keyword>
<sequence>MRKNGWEPPFHVLQLATWVVFPAVMALFFAFYTPIITTTPSIILSVAYAAACLVTVASVAMCTGTDPSDDCIMRPSTMADARDSRPDNRVYCNVCMKYVNNQSRHCRLCDKCVDVFDHHCKWLNNCVGKKNYRFFLGSVVGASVFLAVQIAVGIYLVVELYTNEDDVKAHSATSYGCSTQKDDVKGLCVDGQYRLSLQALRIIHIVLLAFLSPWLFMIGQLALFHFHLCMENITTYDYIVRQRKRKNAQDRQNNVRVPWWKKVCGEKSKSDSASNNSKPSVNQTSDSRMSGESVRSEEEELAAIEAEVDDSLEVLSNQSGEIRERDSSSFHKRRSSSGPRRGFGLHVDLGQQRSVQSNANGDVFTPRSENGDTSYLAAPYSPGTPASPRSDAGSAYFSSSQVDETETRDAGEATNQPLPAYKVSNNSSMVMYGRPPIDSPKNRIV</sequence>
<evidence type="ECO:0000256" key="7">
    <source>
        <dbReference type="RuleBase" id="RU079119"/>
    </source>
</evidence>
<evidence type="ECO:0000256" key="2">
    <source>
        <dbReference type="ARBA" id="ARBA00022679"/>
    </source>
</evidence>
<evidence type="ECO:0000256" key="4">
    <source>
        <dbReference type="ARBA" id="ARBA00022989"/>
    </source>
</evidence>
<proteinExistence type="inferred from homology"/>
<evidence type="ECO:0000256" key="6">
    <source>
        <dbReference type="ARBA" id="ARBA00023315"/>
    </source>
</evidence>
<dbReference type="OrthoDB" id="9909019at2759"/>
<dbReference type="GeneID" id="94226495"/>
<reference evidence="11" key="1">
    <citation type="journal article" date="2006" name="Science">
        <title>Phytophthora genome sequences uncover evolutionary origins and mechanisms of pathogenesis.</title>
        <authorList>
            <person name="Tyler B.M."/>
            <person name="Tripathy S."/>
            <person name="Zhang X."/>
            <person name="Dehal P."/>
            <person name="Jiang R.H."/>
            <person name="Aerts A."/>
            <person name="Arredondo F.D."/>
            <person name="Baxter L."/>
            <person name="Bensasson D."/>
            <person name="Beynon J.L."/>
            <person name="Chapman J."/>
            <person name="Damasceno C.M."/>
            <person name="Dorrance A.E."/>
            <person name="Dou D."/>
            <person name="Dickerman A.W."/>
            <person name="Dubchak I.L."/>
            <person name="Garbelotto M."/>
            <person name="Gijzen M."/>
            <person name="Gordon S.G."/>
            <person name="Govers F."/>
            <person name="Grunwald N.J."/>
            <person name="Huang W."/>
            <person name="Ivors K.L."/>
            <person name="Jones R.W."/>
            <person name="Kamoun S."/>
            <person name="Krampis K."/>
            <person name="Lamour K.H."/>
            <person name="Lee M.K."/>
            <person name="McDonald W.H."/>
            <person name="Medina M."/>
            <person name="Meijer H.J."/>
            <person name="Nordberg E.K."/>
            <person name="Maclean D.J."/>
            <person name="Ospina-Giraldo M.D."/>
            <person name="Morris P.F."/>
            <person name="Phuntumart V."/>
            <person name="Putnam N.H."/>
            <person name="Rash S."/>
            <person name="Rose J.K."/>
            <person name="Sakihama Y."/>
            <person name="Salamov A.A."/>
            <person name="Savidor A."/>
            <person name="Scheuring C.F."/>
            <person name="Smith B.M."/>
            <person name="Sobral B.W."/>
            <person name="Terry A."/>
            <person name="Torto-Alalibo T.A."/>
            <person name="Win J."/>
            <person name="Xu Z."/>
            <person name="Zhang H."/>
            <person name="Grigoriev I.V."/>
            <person name="Rokhsar D.S."/>
            <person name="Boore J.L."/>
        </authorList>
    </citation>
    <scope>NUCLEOTIDE SEQUENCE [LARGE SCALE GENOMIC DNA]</scope>
    <source>
        <strain evidence="11">Pr102</strain>
    </source>
</reference>
<dbReference type="GO" id="GO:0005794">
    <property type="term" value="C:Golgi apparatus"/>
    <property type="evidence" value="ECO:0000318"/>
    <property type="project" value="GO_Central"/>
</dbReference>
<comment type="catalytic activity">
    <reaction evidence="7">
        <text>L-cysteinyl-[protein] + hexadecanoyl-CoA = S-hexadecanoyl-L-cysteinyl-[protein] + CoA</text>
        <dbReference type="Rhea" id="RHEA:36683"/>
        <dbReference type="Rhea" id="RHEA-COMP:10131"/>
        <dbReference type="Rhea" id="RHEA-COMP:11032"/>
        <dbReference type="ChEBI" id="CHEBI:29950"/>
        <dbReference type="ChEBI" id="CHEBI:57287"/>
        <dbReference type="ChEBI" id="CHEBI:57379"/>
        <dbReference type="ChEBI" id="CHEBI:74151"/>
        <dbReference type="EC" id="2.3.1.225"/>
    </reaction>
</comment>
<dbReference type="InterPro" id="IPR039859">
    <property type="entry name" value="PFA4/ZDH16/20/ERF2-like"/>
</dbReference>
<dbReference type="GO" id="GO:0005783">
    <property type="term" value="C:endoplasmic reticulum"/>
    <property type="evidence" value="ECO:0000318"/>
    <property type="project" value="GO_Central"/>
</dbReference>
<keyword evidence="4 7" id="KW-1133">Transmembrane helix</keyword>
<dbReference type="InParanoid" id="H3H110"/>
<feature type="compositionally biased region" description="Polar residues" evidence="8">
    <location>
        <begin position="351"/>
        <end position="360"/>
    </location>
</feature>
<dbReference type="AlphaFoldDB" id="H3H110"/>
<dbReference type="EC" id="2.3.1.225" evidence="7"/>
<dbReference type="eggNOG" id="KOG1311">
    <property type="taxonomic scope" value="Eukaryota"/>
</dbReference>
<comment type="domain">
    <text evidence="7">The DHHC domain is required for palmitoyltransferase activity.</text>
</comment>
<dbReference type="VEuPathDB" id="FungiDB:KRP22_3681"/>
<dbReference type="GO" id="GO:0016020">
    <property type="term" value="C:membrane"/>
    <property type="evidence" value="ECO:0007669"/>
    <property type="project" value="UniProtKB-SubCell"/>
</dbReference>
<protein>
    <recommendedName>
        <fullName evidence="7">Palmitoyltransferase</fullName>
        <ecNumber evidence="7">2.3.1.225</ecNumber>
    </recommendedName>
</protein>
<feature type="domain" description="Palmitoyltransferase DHHC" evidence="9">
    <location>
        <begin position="87"/>
        <end position="240"/>
    </location>
</feature>
<keyword evidence="11" id="KW-1185">Reference proteome</keyword>
<evidence type="ECO:0000256" key="5">
    <source>
        <dbReference type="ARBA" id="ARBA00023136"/>
    </source>
</evidence>
<feature type="region of interest" description="Disordered" evidence="8">
    <location>
        <begin position="318"/>
        <end position="445"/>
    </location>
</feature>
<dbReference type="EnsemblProtists" id="Phyra83893">
    <property type="protein sequence ID" value="Phyra83893"/>
    <property type="gene ID" value="Phyra83893"/>
</dbReference>
<reference evidence="10" key="2">
    <citation type="submission" date="2015-06" db="UniProtKB">
        <authorList>
            <consortium name="EnsemblProtists"/>
        </authorList>
    </citation>
    <scope>IDENTIFICATION</scope>
    <source>
        <strain evidence="10">Pr102</strain>
    </source>
</reference>
<organism evidence="10 11">
    <name type="scientific">Phytophthora ramorum</name>
    <name type="common">Sudden oak death agent</name>
    <dbReference type="NCBI Taxonomy" id="164328"/>
    <lineage>
        <taxon>Eukaryota</taxon>
        <taxon>Sar</taxon>
        <taxon>Stramenopiles</taxon>
        <taxon>Oomycota</taxon>
        <taxon>Peronosporomycetes</taxon>
        <taxon>Peronosporales</taxon>
        <taxon>Peronosporaceae</taxon>
        <taxon>Phytophthora</taxon>
    </lineage>
</organism>
<comment type="subcellular location">
    <subcellularLocation>
        <location evidence="1">Membrane</location>
        <topology evidence="1">Multi-pass membrane protein</topology>
    </subcellularLocation>
</comment>
<feature type="region of interest" description="Disordered" evidence="8">
    <location>
        <begin position="267"/>
        <end position="301"/>
    </location>
</feature>
<evidence type="ECO:0000256" key="3">
    <source>
        <dbReference type="ARBA" id="ARBA00022692"/>
    </source>
</evidence>
<evidence type="ECO:0000313" key="11">
    <source>
        <dbReference type="Proteomes" id="UP000005238"/>
    </source>
</evidence>
<feature type="compositionally biased region" description="Polar residues" evidence="8">
    <location>
        <begin position="413"/>
        <end position="429"/>
    </location>
</feature>
<dbReference type="HOGENOM" id="CLU_032871_0_0_1"/>
<dbReference type="VEuPathDB" id="FungiDB:KRP23_5592"/>
<keyword evidence="3 7" id="KW-0812">Transmembrane</keyword>
<feature type="transmembrane region" description="Helical" evidence="7">
    <location>
        <begin position="42"/>
        <end position="64"/>
    </location>
</feature>
<feature type="transmembrane region" description="Helical" evidence="7">
    <location>
        <begin position="12"/>
        <end position="36"/>
    </location>
</feature>
<dbReference type="EMBL" id="DS566096">
    <property type="status" value="NOT_ANNOTATED_CDS"/>
    <property type="molecule type" value="Genomic_DNA"/>
</dbReference>
<feature type="compositionally biased region" description="Polar residues" evidence="8">
    <location>
        <begin position="281"/>
        <end position="290"/>
    </location>
</feature>
<dbReference type="RefSeq" id="XP_067747204.1">
    <property type="nucleotide sequence ID" value="XM_067890677.1"/>
</dbReference>
<dbReference type="InterPro" id="IPR001594">
    <property type="entry name" value="Palmitoyltrfase_DHHC"/>
</dbReference>
<dbReference type="FunCoup" id="H3H110">
    <property type="interactions" value="2"/>
</dbReference>